<feature type="chain" id="PRO_5042135040" evidence="2">
    <location>
        <begin position="25"/>
        <end position="338"/>
    </location>
</feature>
<accession>A0AAD4MN24</accession>
<organism evidence="4 5">
    <name type="scientific">Ditylenchus destructor</name>
    <dbReference type="NCBI Taxonomy" id="166010"/>
    <lineage>
        <taxon>Eukaryota</taxon>
        <taxon>Metazoa</taxon>
        <taxon>Ecdysozoa</taxon>
        <taxon>Nematoda</taxon>
        <taxon>Chromadorea</taxon>
        <taxon>Rhabditida</taxon>
        <taxon>Tylenchina</taxon>
        <taxon>Tylenchomorpha</taxon>
        <taxon>Sphaerularioidea</taxon>
        <taxon>Anguinidae</taxon>
        <taxon>Anguininae</taxon>
        <taxon>Ditylenchus</taxon>
    </lineage>
</organism>
<dbReference type="InterPro" id="IPR007284">
    <property type="entry name" value="Ground-like_dom"/>
</dbReference>
<dbReference type="Proteomes" id="UP001201812">
    <property type="component" value="Unassembled WGS sequence"/>
</dbReference>
<evidence type="ECO:0000313" key="5">
    <source>
        <dbReference type="Proteomes" id="UP001201812"/>
    </source>
</evidence>
<evidence type="ECO:0000313" key="4">
    <source>
        <dbReference type="EMBL" id="KAI1695586.1"/>
    </source>
</evidence>
<dbReference type="PANTHER" id="PTHR31967">
    <property type="entry name" value="GROUNDHOG (HEDGEHOG-LIKE FAMILY)-RELATED"/>
    <property type="match status" value="1"/>
</dbReference>
<feature type="domain" description="Ground-like" evidence="3">
    <location>
        <begin position="193"/>
        <end position="306"/>
    </location>
</feature>
<sequence>MFHLCLGRKRYLATCCVLFSLVRTSNEIGAPVPVVPAIAPGGIPGFPVFNQPSGGGGGGGGGAGFGSGGTGYGGGYGGGYGAGSGFGGGSGGFGGGTGGFGGGTGGFGGASSGFGSAGASGGSGGSSGSAGTAGGGAGAGASGSQSQGAVDAFGRPINGLSTVEPSTTELPTTTLRQSDPYPLPECYTGDTNYMCCNNQLEDYMKLAYAQLAGNVPVSGRRKRQISATVIQRGNVGQIIGQTAIDFPLDGEPDMQAIADRVQANLEGQFNTTFEVVVGHGDYASKSNFHQNYICKVRRGRRFILAYGTPKPPLVRNIMFTTGDETKYYARNKYVSGDK</sequence>
<dbReference type="AlphaFoldDB" id="A0AAD4MN24"/>
<comment type="caution">
    <text evidence="4">The sequence shown here is derived from an EMBL/GenBank/DDBJ whole genome shotgun (WGS) entry which is preliminary data.</text>
</comment>
<keyword evidence="2" id="KW-0732">Signal</keyword>
<dbReference type="Pfam" id="PF04155">
    <property type="entry name" value="Ground-like"/>
    <property type="match status" value="1"/>
</dbReference>
<feature type="region of interest" description="Disordered" evidence="1">
    <location>
        <begin position="118"/>
        <end position="177"/>
    </location>
</feature>
<feature type="signal peptide" evidence="2">
    <location>
        <begin position="1"/>
        <end position="24"/>
    </location>
</feature>
<dbReference type="EMBL" id="JAKKPZ010000390">
    <property type="protein sequence ID" value="KAI1695586.1"/>
    <property type="molecule type" value="Genomic_DNA"/>
</dbReference>
<gene>
    <name evidence="4" type="ORF">DdX_19508</name>
</gene>
<protein>
    <submittedName>
        <fullName evidence="4">Ground-like domain-containing protein</fullName>
    </submittedName>
</protein>
<keyword evidence="5" id="KW-1185">Reference proteome</keyword>
<proteinExistence type="predicted"/>
<name>A0AAD4MN24_9BILA</name>
<feature type="compositionally biased region" description="Low complexity" evidence="1">
    <location>
        <begin position="161"/>
        <end position="175"/>
    </location>
</feature>
<evidence type="ECO:0000259" key="3">
    <source>
        <dbReference type="Pfam" id="PF04155"/>
    </source>
</evidence>
<evidence type="ECO:0000256" key="2">
    <source>
        <dbReference type="SAM" id="SignalP"/>
    </source>
</evidence>
<reference evidence="4" key="1">
    <citation type="submission" date="2022-01" db="EMBL/GenBank/DDBJ databases">
        <title>Genome Sequence Resource for Two Populations of Ditylenchus destructor, the Migratory Endoparasitic Phytonematode.</title>
        <authorList>
            <person name="Zhang H."/>
            <person name="Lin R."/>
            <person name="Xie B."/>
        </authorList>
    </citation>
    <scope>NUCLEOTIDE SEQUENCE</scope>
    <source>
        <strain evidence="4">BazhouSP</strain>
    </source>
</reference>
<feature type="compositionally biased region" description="Gly residues" evidence="1">
    <location>
        <begin position="118"/>
        <end position="141"/>
    </location>
</feature>
<evidence type="ECO:0000256" key="1">
    <source>
        <dbReference type="SAM" id="MobiDB-lite"/>
    </source>
</evidence>
<dbReference type="PANTHER" id="PTHR31967:SF20">
    <property type="entry name" value="GROUND-LIKE DOMAIN-CONTAINING PROTEIN"/>
    <property type="match status" value="1"/>
</dbReference>